<dbReference type="Pfam" id="PF20990">
    <property type="entry name" value="DUF2207_C"/>
    <property type="match status" value="1"/>
</dbReference>
<feature type="transmembrane region" description="Helical" evidence="2">
    <location>
        <begin position="444"/>
        <end position="462"/>
    </location>
</feature>
<gene>
    <name evidence="6" type="ORF">GCM10007913_26740</name>
</gene>
<keyword evidence="2" id="KW-1133">Transmembrane helix</keyword>
<feature type="transmembrane region" description="Helical" evidence="2">
    <location>
        <begin position="413"/>
        <end position="432"/>
    </location>
</feature>
<feature type="transmembrane region" description="Helical" evidence="2">
    <location>
        <begin position="389"/>
        <end position="407"/>
    </location>
</feature>
<dbReference type="Proteomes" id="UP001161406">
    <property type="component" value="Unassembled WGS sequence"/>
</dbReference>
<comment type="caution">
    <text evidence="6">The sequence shown here is derived from an EMBL/GenBank/DDBJ whole genome shotgun (WGS) entry which is preliminary data.</text>
</comment>
<evidence type="ECO:0000256" key="3">
    <source>
        <dbReference type="SAM" id="SignalP"/>
    </source>
</evidence>
<dbReference type="InterPro" id="IPR048389">
    <property type="entry name" value="YciQ-like_C"/>
</dbReference>
<feature type="domain" description="DUF2207" evidence="4">
    <location>
        <begin position="26"/>
        <end position="216"/>
    </location>
</feature>
<evidence type="ECO:0000256" key="2">
    <source>
        <dbReference type="SAM" id="Phobius"/>
    </source>
</evidence>
<feature type="region of interest" description="Disordered" evidence="1">
    <location>
        <begin position="613"/>
        <end position="640"/>
    </location>
</feature>
<keyword evidence="2" id="KW-0472">Membrane</keyword>
<feature type="chain" id="PRO_5045947720" evidence="3">
    <location>
        <begin position="24"/>
        <end position="640"/>
    </location>
</feature>
<feature type="signal peptide" evidence="3">
    <location>
        <begin position="1"/>
        <end position="23"/>
    </location>
</feature>
<organism evidence="6 7">
    <name type="scientific">Devosia yakushimensis</name>
    <dbReference type="NCBI Taxonomy" id="470028"/>
    <lineage>
        <taxon>Bacteria</taxon>
        <taxon>Pseudomonadati</taxon>
        <taxon>Pseudomonadota</taxon>
        <taxon>Alphaproteobacteria</taxon>
        <taxon>Hyphomicrobiales</taxon>
        <taxon>Devosiaceae</taxon>
        <taxon>Devosia</taxon>
    </lineage>
</organism>
<evidence type="ECO:0000259" key="4">
    <source>
        <dbReference type="Pfam" id="PF09972"/>
    </source>
</evidence>
<evidence type="ECO:0000259" key="5">
    <source>
        <dbReference type="Pfam" id="PF20990"/>
    </source>
</evidence>
<evidence type="ECO:0000256" key="1">
    <source>
        <dbReference type="SAM" id="MobiDB-lite"/>
    </source>
</evidence>
<reference evidence="6" key="2">
    <citation type="submission" date="2023-01" db="EMBL/GenBank/DDBJ databases">
        <title>Draft genome sequence of Devosia yakushimensis strain NBRC 103855.</title>
        <authorList>
            <person name="Sun Q."/>
            <person name="Mori K."/>
        </authorList>
    </citation>
    <scope>NUCLEOTIDE SEQUENCE</scope>
    <source>
        <strain evidence="6">NBRC 103855</strain>
    </source>
</reference>
<dbReference type="InterPro" id="IPR018702">
    <property type="entry name" value="DUF2207"/>
</dbReference>
<dbReference type="Pfam" id="PF09972">
    <property type="entry name" value="DUF2207"/>
    <property type="match status" value="1"/>
</dbReference>
<feature type="compositionally biased region" description="Gly residues" evidence="1">
    <location>
        <begin position="617"/>
        <end position="640"/>
    </location>
</feature>
<sequence>MPPIARLVAWLLLALALCLPAAAREEIRNFASDVALHVDGSVEVVETVEVMAEGIDIRRGIYRDIPTVMLSPSGSKIRSGLDVQAVTRDGQPEPFRTERMGNFVRVWIGDSSSFISRGRHSYTITYTMTRMARSFADHDELYWNATGNYWIFPIVNSTARVTLPQGAVISDLIAYTGPVGSTEQAVTITRNSDSTATFRTNRELGAGEGMSFAVKFQKGILTLPTGLDALLIWLSDLREIVLPILGVVLVLAYNLIAWNKVGRDPPKGTIIPLFHPPKDFSPALTHYVHKWGFDKSGWTALTAAIFDLGVKGLVKIDNPKKTLSVSTTGKEPEAALPTGEQLLFSYFQSRGEVTVDKKTGPELEKKRGEFVSAIESENRSVWFRHNTGYAILGFVIAIAALAALVIFDVLEPLWLFIGVVSGLLLGVFGTVASTLWKGGGFRKFFILLWVVIVGFNIFAGGLETFSRLSVNTAALAALSIVLITVVFAVLMHAPTIQGRKIMDQIDGFKLYLETAEKNRLNINGEPPMSVERFERILPYAIALGVEKPWSEHFEGELARNAVNDVAVSSGIYSPLWYSGGSSFSSGKISSAISAAATGMSAAMVAAQPAQASSSGFSSGGGGGGGGFSGGGGGGGGGGGW</sequence>
<keyword evidence="3" id="KW-0732">Signal</keyword>
<proteinExistence type="predicted"/>
<protein>
    <submittedName>
        <fullName evidence="6">Membrane protein</fullName>
    </submittedName>
</protein>
<evidence type="ECO:0000313" key="6">
    <source>
        <dbReference type="EMBL" id="GLQ10742.1"/>
    </source>
</evidence>
<feature type="transmembrane region" description="Helical" evidence="2">
    <location>
        <begin position="240"/>
        <end position="258"/>
    </location>
</feature>
<evidence type="ECO:0000313" key="7">
    <source>
        <dbReference type="Proteomes" id="UP001161406"/>
    </source>
</evidence>
<keyword evidence="7" id="KW-1185">Reference proteome</keyword>
<dbReference type="RefSeq" id="WP_284391616.1">
    <property type="nucleotide sequence ID" value="NZ_BSNG01000001.1"/>
</dbReference>
<reference evidence="6" key="1">
    <citation type="journal article" date="2014" name="Int. J. Syst. Evol. Microbiol.">
        <title>Complete genome of a new Firmicutes species belonging to the dominant human colonic microbiota ('Ruminococcus bicirculans') reveals two chromosomes and a selective capacity to utilize plant glucans.</title>
        <authorList>
            <consortium name="NISC Comparative Sequencing Program"/>
            <person name="Wegmann U."/>
            <person name="Louis P."/>
            <person name="Goesmann A."/>
            <person name="Henrissat B."/>
            <person name="Duncan S.H."/>
            <person name="Flint H.J."/>
        </authorList>
    </citation>
    <scope>NUCLEOTIDE SEQUENCE</scope>
    <source>
        <strain evidence="6">NBRC 103855</strain>
    </source>
</reference>
<accession>A0ABQ5UF73</accession>
<dbReference type="EMBL" id="BSNG01000001">
    <property type="protein sequence ID" value="GLQ10742.1"/>
    <property type="molecule type" value="Genomic_DNA"/>
</dbReference>
<keyword evidence="2" id="KW-0812">Transmembrane</keyword>
<feature type="domain" description="Predicted membrane protein YciQ-like C-terminal" evidence="5">
    <location>
        <begin position="274"/>
        <end position="553"/>
    </location>
</feature>
<name>A0ABQ5UF73_9HYPH</name>
<feature type="transmembrane region" description="Helical" evidence="2">
    <location>
        <begin position="468"/>
        <end position="490"/>
    </location>
</feature>